<feature type="compositionally biased region" description="Pro residues" evidence="5">
    <location>
        <begin position="724"/>
        <end position="735"/>
    </location>
</feature>
<dbReference type="Gene3D" id="1.10.238.10">
    <property type="entry name" value="EF-hand"/>
    <property type="match status" value="1"/>
</dbReference>
<feature type="domain" description="Ubiquitin-like" evidence="6">
    <location>
        <begin position="16"/>
        <end position="98"/>
    </location>
</feature>
<dbReference type="Pfam" id="PF13499">
    <property type="entry name" value="EF-hand_7"/>
    <property type="match status" value="1"/>
</dbReference>
<dbReference type="Proteomes" id="UP000037460">
    <property type="component" value="Unassembled WGS sequence"/>
</dbReference>
<evidence type="ECO:0000256" key="5">
    <source>
        <dbReference type="SAM" id="MobiDB-lite"/>
    </source>
</evidence>
<gene>
    <name evidence="8" type="ORF">Ctob_004493</name>
</gene>
<feature type="region of interest" description="Disordered" evidence="5">
    <location>
        <begin position="681"/>
        <end position="709"/>
    </location>
</feature>
<dbReference type="SUPFAM" id="SSF52540">
    <property type="entry name" value="P-loop containing nucleoside triphosphate hydrolases"/>
    <property type="match status" value="1"/>
</dbReference>
<dbReference type="InterPro" id="IPR001806">
    <property type="entry name" value="Small_GTPase"/>
</dbReference>
<dbReference type="InterPro" id="IPR011992">
    <property type="entry name" value="EF-hand-dom_pair"/>
</dbReference>
<feature type="compositionally biased region" description="Polar residues" evidence="5">
    <location>
        <begin position="792"/>
        <end position="807"/>
    </location>
</feature>
<proteinExistence type="inferred from homology"/>
<evidence type="ECO:0000256" key="3">
    <source>
        <dbReference type="ARBA" id="ARBA00022837"/>
    </source>
</evidence>
<dbReference type="SMART" id="SM00175">
    <property type="entry name" value="RAB"/>
    <property type="match status" value="1"/>
</dbReference>
<sequence>MQRRLRSAFSVADTSVRLRVKLDRGLEGPLLPLTVDHSDMVFVLKVKIEIALRLLQDTGNLRSKVVPKAEEIELEFRGVPLRDMMAIDRYSINSGNELVAYYSPQPLERDTVFKDPAFVSLEDLIIAEQAVLSTGMIKRILTRTGKLCTLCWRGRWFRATVLEVYSTSLLCKWLDWPETEWPAFFLRVSLATAPGKPPDAQDETWRLRWHLTKPVSELPIVQPHFSRMPRSCWVRAFLRTYAKADEMAMLRELQAFLPREIGLDGEPLKRQRVVVLGSSGAGKTTLIEAFCKGPPQAGGLLGGIVGSLAGDVAGISLHGGSMFAGLTGGAGGIAGIGDSMHGRSTRSTRTSRGPLAPRFSRDLADGLEERAGYESKAPYWPTMGTTCHEVSVTVPGSHPLPLLLLDTAGNPRYKALSMVFYKQAHVVLLVFDVKSMRSFRALSEVGGWLHEFSRLTGRTPKNFPFVLVGNKAEVDVMRPRQVFEEDVREWMLTCGGRMPYLETSFGGDPRQAWQHAEHVFRTVARCAQRLKENLGMHLPPSTPRVPPEPDHGESEQNFAKWFGGLAKDGFKKVFETWDEDGSGKLDAAEFRKALKSLEPSSQVTEAQMDALFDKLDKDRSGSVNYNEVLEGIQGDDFQKAAMGGTGKPWAFSLELWAKQTGDSLRTFDIKKAWEEGVSQLKLGNPLGEPPTAGASAAIDGANSQNQPFNPLDCVRLAARRKVGSPPPLQAPPDPSSAPKKLSSEPSSAPKKLSSEPSSSLNAASKQQPALSRAIVTIADGSKSEHKTASRKGVSTSKLRSVLIKTSA</sequence>
<dbReference type="InterPro" id="IPR027417">
    <property type="entry name" value="P-loop_NTPase"/>
</dbReference>
<dbReference type="CDD" id="cd00051">
    <property type="entry name" value="EFh"/>
    <property type="match status" value="1"/>
</dbReference>
<dbReference type="PROSITE" id="PS51419">
    <property type="entry name" value="RAB"/>
    <property type="match status" value="1"/>
</dbReference>
<comment type="similarity">
    <text evidence="1">Belongs to the small GTPase superfamily. Rab family.</text>
</comment>
<comment type="caution">
    <text evidence="8">The sequence shown here is derived from an EMBL/GenBank/DDBJ whole genome shotgun (WGS) entry which is preliminary data.</text>
</comment>
<keyword evidence="2" id="KW-0547">Nucleotide-binding</keyword>
<protein>
    <submittedName>
        <fullName evidence="8">Ras-related protein rab7-like protein</fullName>
    </submittedName>
</protein>
<dbReference type="SMART" id="SM00173">
    <property type="entry name" value="RAS"/>
    <property type="match status" value="1"/>
</dbReference>
<reference evidence="9" key="1">
    <citation type="journal article" date="2015" name="PLoS Genet.">
        <title>Genome Sequence and Transcriptome Analyses of Chrysochromulina tobin: Metabolic Tools for Enhanced Algal Fitness in the Prominent Order Prymnesiales (Haptophyceae).</title>
        <authorList>
            <person name="Hovde B.T."/>
            <person name="Deodato C.R."/>
            <person name="Hunsperger H.M."/>
            <person name="Ryken S.A."/>
            <person name="Yost W."/>
            <person name="Jha R.K."/>
            <person name="Patterson J."/>
            <person name="Monnat R.J. Jr."/>
            <person name="Barlow S.B."/>
            <person name="Starkenburg S.R."/>
            <person name="Cattolico R.A."/>
        </authorList>
    </citation>
    <scope>NUCLEOTIDE SEQUENCE</scope>
    <source>
        <strain evidence="9">CCMP291</strain>
    </source>
</reference>
<dbReference type="CDD" id="cd17039">
    <property type="entry name" value="Ubl_ubiquitin_like"/>
    <property type="match status" value="1"/>
</dbReference>
<organism evidence="8 9">
    <name type="scientific">Chrysochromulina tobinii</name>
    <dbReference type="NCBI Taxonomy" id="1460289"/>
    <lineage>
        <taxon>Eukaryota</taxon>
        <taxon>Haptista</taxon>
        <taxon>Haptophyta</taxon>
        <taxon>Prymnesiophyceae</taxon>
        <taxon>Prymnesiales</taxon>
        <taxon>Chrysochromulinaceae</taxon>
        <taxon>Chrysochromulina</taxon>
    </lineage>
</organism>
<feature type="region of interest" description="Disordered" evidence="5">
    <location>
        <begin position="722"/>
        <end position="807"/>
    </location>
</feature>
<dbReference type="GO" id="GO:0003924">
    <property type="term" value="F:GTPase activity"/>
    <property type="evidence" value="ECO:0007669"/>
    <property type="project" value="InterPro"/>
</dbReference>
<dbReference type="AlphaFoldDB" id="A0A0M0JZ17"/>
<dbReference type="PROSITE" id="PS00018">
    <property type="entry name" value="EF_HAND_1"/>
    <property type="match status" value="2"/>
</dbReference>
<evidence type="ECO:0000259" key="6">
    <source>
        <dbReference type="PROSITE" id="PS50053"/>
    </source>
</evidence>
<evidence type="ECO:0000256" key="2">
    <source>
        <dbReference type="ARBA" id="ARBA00022741"/>
    </source>
</evidence>
<dbReference type="InterPro" id="IPR002048">
    <property type="entry name" value="EF_hand_dom"/>
</dbReference>
<dbReference type="Gene3D" id="3.40.50.300">
    <property type="entry name" value="P-loop containing nucleotide triphosphate hydrolases"/>
    <property type="match status" value="1"/>
</dbReference>
<accession>A0A0M0JZ17</accession>
<dbReference type="SUPFAM" id="SSF47473">
    <property type="entry name" value="EF-hand"/>
    <property type="match status" value="1"/>
</dbReference>
<feature type="region of interest" description="Disordered" evidence="5">
    <location>
        <begin position="535"/>
        <end position="554"/>
    </location>
</feature>
<keyword evidence="9" id="KW-1185">Reference proteome</keyword>
<feature type="domain" description="EF-hand" evidence="7">
    <location>
        <begin position="603"/>
        <end position="638"/>
    </location>
</feature>
<dbReference type="GO" id="GO:0005509">
    <property type="term" value="F:calcium ion binding"/>
    <property type="evidence" value="ECO:0007669"/>
    <property type="project" value="InterPro"/>
</dbReference>
<keyword evidence="3" id="KW-0106">Calcium</keyword>
<dbReference type="InterPro" id="IPR000626">
    <property type="entry name" value="Ubiquitin-like_dom"/>
</dbReference>
<dbReference type="InterPro" id="IPR018247">
    <property type="entry name" value="EF_Hand_1_Ca_BS"/>
</dbReference>
<feature type="domain" description="EF-hand" evidence="7">
    <location>
        <begin position="565"/>
        <end position="600"/>
    </location>
</feature>
<feature type="compositionally biased region" description="Low complexity" evidence="5">
    <location>
        <begin position="736"/>
        <end position="765"/>
    </location>
</feature>
<dbReference type="SMART" id="SM00174">
    <property type="entry name" value="RHO"/>
    <property type="match status" value="1"/>
</dbReference>
<dbReference type="PANTHER" id="PTHR47981">
    <property type="entry name" value="RAB FAMILY"/>
    <property type="match status" value="1"/>
</dbReference>
<name>A0A0M0JZ17_9EUKA</name>
<dbReference type="OrthoDB" id="63533at2759"/>
<evidence type="ECO:0000256" key="4">
    <source>
        <dbReference type="ARBA" id="ARBA00023134"/>
    </source>
</evidence>
<evidence type="ECO:0000259" key="7">
    <source>
        <dbReference type="PROSITE" id="PS50222"/>
    </source>
</evidence>
<dbReference type="PANTHER" id="PTHR47981:SF20">
    <property type="entry name" value="RAS-RELATED PROTEIN RAB-7A"/>
    <property type="match status" value="1"/>
</dbReference>
<dbReference type="PROSITE" id="PS50222">
    <property type="entry name" value="EF_HAND_2"/>
    <property type="match status" value="2"/>
</dbReference>
<dbReference type="SMART" id="SM00054">
    <property type="entry name" value="EFh"/>
    <property type="match status" value="2"/>
</dbReference>
<evidence type="ECO:0000313" key="8">
    <source>
        <dbReference type="EMBL" id="KOO31547.1"/>
    </source>
</evidence>
<evidence type="ECO:0000256" key="1">
    <source>
        <dbReference type="ARBA" id="ARBA00006270"/>
    </source>
</evidence>
<dbReference type="GO" id="GO:0005525">
    <property type="term" value="F:GTP binding"/>
    <property type="evidence" value="ECO:0007669"/>
    <property type="project" value="UniProtKB-KW"/>
</dbReference>
<dbReference type="Pfam" id="PF00071">
    <property type="entry name" value="Ras"/>
    <property type="match status" value="1"/>
</dbReference>
<dbReference type="PROSITE" id="PS50053">
    <property type="entry name" value="UBIQUITIN_2"/>
    <property type="match status" value="1"/>
</dbReference>
<keyword evidence="4" id="KW-0342">GTP-binding</keyword>
<dbReference type="EMBL" id="JWZX01001991">
    <property type="protein sequence ID" value="KOO31547.1"/>
    <property type="molecule type" value="Genomic_DNA"/>
</dbReference>
<evidence type="ECO:0000313" key="9">
    <source>
        <dbReference type="Proteomes" id="UP000037460"/>
    </source>
</evidence>